<reference evidence="2 3" key="1">
    <citation type="submission" date="2016-04" db="EMBL/GenBank/DDBJ databases">
        <title>Evolutionary innovation and constraint leading to complex multicellularity in the Ascomycota.</title>
        <authorList>
            <person name="Cisse O."/>
            <person name="Nguyen A."/>
            <person name="Hewitt D.A."/>
            <person name="Jedd G."/>
            <person name="Stajich J.E."/>
        </authorList>
    </citation>
    <scope>NUCLEOTIDE SEQUENCE [LARGE SCALE GENOMIC DNA]</scope>
    <source>
        <strain evidence="2 3">DAH-3</strain>
    </source>
</reference>
<protein>
    <submittedName>
        <fullName evidence="2">Uncharacterized protein</fullName>
    </submittedName>
</protein>
<evidence type="ECO:0000256" key="1">
    <source>
        <dbReference type="SAM" id="SignalP"/>
    </source>
</evidence>
<proteinExistence type="predicted"/>
<feature type="chain" id="PRO_5012301611" evidence="1">
    <location>
        <begin position="20"/>
        <end position="170"/>
    </location>
</feature>
<evidence type="ECO:0000313" key="3">
    <source>
        <dbReference type="Proteomes" id="UP000186594"/>
    </source>
</evidence>
<keyword evidence="3" id="KW-1185">Reference proteome</keyword>
<name>A0A1U7LMB4_NEOID</name>
<comment type="caution">
    <text evidence="2">The sequence shown here is derived from an EMBL/GenBank/DDBJ whole genome shotgun (WGS) entry which is preliminary data.</text>
</comment>
<evidence type="ECO:0000313" key="2">
    <source>
        <dbReference type="EMBL" id="OLL23806.1"/>
    </source>
</evidence>
<gene>
    <name evidence="2" type="ORF">NEOLI_005205</name>
</gene>
<keyword evidence="1" id="KW-0732">Signal</keyword>
<sequence>MLSSYLLCFIVVLRSFVLSAPVLSVRSQSATKWFTMTVESKDMTLQGLPLTYKVLETQALQVTLKSSNSLVLQLSNEMVVEKGTGQLGYIPRIDGEPSAIWMFWENIPEGATKDPFIIDENGYLTFGKKLSWFVCRPAGEEGFWAVKWGPAEYSGAEHCHKVFFKTTMIE</sequence>
<accession>A0A1U7LMB4</accession>
<feature type="signal peptide" evidence="1">
    <location>
        <begin position="1"/>
        <end position="19"/>
    </location>
</feature>
<dbReference type="AlphaFoldDB" id="A0A1U7LMB4"/>
<dbReference type="Proteomes" id="UP000186594">
    <property type="component" value="Unassembled WGS sequence"/>
</dbReference>
<dbReference type="EMBL" id="LXFE01001215">
    <property type="protein sequence ID" value="OLL23806.1"/>
    <property type="molecule type" value="Genomic_DNA"/>
</dbReference>
<organism evidence="2 3">
    <name type="scientific">Neolecta irregularis (strain DAH-3)</name>
    <dbReference type="NCBI Taxonomy" id="1198029"/>
    <lineage>
        <taxon>Eukaryota</taxon>
        <taxon>Fungi</taxon>
        <taxon>Dikarya</taxon>
        <taxon>Ascomycota</taxon>
        <taxon>Taphrinomycotina</taxon>
        <taxon>Neolectales</taxon>
        <taxon>Neolectaceae</taxon>
        <taxon>Neolecta</taxon>
    </lineage>
</organism>